<protein>
    <recommendedName>
        <fullName evidence="3">Twin-arginine translocation signal domain-containing protein</fullName>
    </recommendedName>
</protein>
<dbReference type="InterPro" id="IPR019546">
    <property type="entry name" value="TAT_signal_bac_arc"/>
</dbReference>
<dbReference type="EMBL" id="CP018477">
    <property type="protein sequence ID" value="ASV76939.1"/>
    <property type="molecule type" value="Genomic_DNA"/>
</dbReference>
<dbReference type="AlphaFoldDB" id="A0A286RLV7"/>
<name>A0A286RLV7_9BACT</name>
<dbReference type="SUPFAM" id="SSF51366">
    <property type="entry name" value="Ribulose-phoshate binding barrel"/>
    <property type="match status" value="1"/>
</dbReference>
<evidence type="ECO:0008006" key="3">
    <source>
        <dbReference type="Google" id="ProtNLM"/>
    </source>
</evidence>
<dbReference type="InterPro" id="IPR006311">
    <property type="entry name" value="TAT_signal"/>
</dbReference>
<dbReference type="PROSITE" id="PS51318">
    <property type="entry name" value="TAT"/>
    <property type="match status" value="1"/>
</dbReference>
<dbReference type="NCBIfam" id="TIGR01409">
    <property type="entry name" value="TAT_signal_seq"/>
    <property type="match status" value="1"/>
</dbReference>
<dbReference type="Proteomes" id="UP000215086">
    <property type="component" value="Chromosome"/>
</dbReference>
<accession>A0A286RLV7</accession>
<sequence>MLGPMSRRSFMGHAVIGAAGLSLAGAAAARGDETLPPPSSLATLPRGKIKNLEISRLLLGGNLLTHFTHSRDLRYVYNLARHYNTDAKILETLAIAEAHGINTLVIHYAPAAIAVLQEHRKRGGKMQWIMCTAHALVSGGMDAFKQQIDALVEAGANALYISGLEGDFACGFLNDVCGPDADERVGAPRMELLAQALEYAKSHQLPVGIGAHRMGVVADCEKAGLPNDFYVVTFHRQNYPSVKLYYDSRWCSKPEELAALMQNVEKPWIAFKVMAAGAIPPEAAFRYAFENGADFVLAGMFDFEIPADVEIANKVLSELKTRSRPWRA</sequence>
<keyword evidence="2" id="KW-1185">Reference proteome</keyword>
<proteinExistence type="predicted"/>
<evidence type="ECO:0000313" key="1">
    <source>
        <dbReference type="EMBL" id="ASV76939.1"/>
    </source>
</evidence>
<dbReference type="RefSeq" id="WP_095416599.1">
    <property type="nucleotide sequence ID" value="NZ_CP018477.1"/>
</dbReference>
<dbReference type="OrthoDB" id="237078at2"/>
<evidence type="ECO:0000313" key="2">
    <source>
        <dbReference type="Proteomes" id="UP000215086"/>
    </source>
</evidence>
<dbReference type="InterPro" id="IPR011060">
    <property type="entry name" value="RibuloseP-bd_barrel"/>
</dbReference>
<reference evidence="1 2" key="1">
    <citation type="journal article" name="Front. Microbiol.">
        <title>Sugar Metabolism of the First Thermophilic Planctomycete Thermogutta terrifontis: Comparative Genomic and Transcriptomic Approaches.</title>
        <authorList>
            <person name="Elcheninov A.G."/>
            <person name="Menzel P."/>
            <person name="Gudbergsdottir S.R."/>
            <person name="Slesarev A.I."/>
            <person name="Kadnikov V.V."/>
            <person name="Krogh A."/>
            <person name="Bonch-Osmolovskaya E.A."/>
            <person name="Peng X."/>
            <person name="Kublanov I.V."/>
        </authorList>
    </citation>
    <scope>NUCLEOTIDE SEQUENCE [LARGE SCALE GENOMIC DNA]</scope>
    <source>
        <strain evidence="1 2">R1</strain>
    </source>
</reference>
<gene>
    <name evidence="1" type="ORF">THTE_4338</name>
</gene>
<dbReference type="KEGG" id="ttf:THTE_4338"/>
<organism evidence="1 2">
    <name type="scientific">Thermogutta terrifontis</name>
    <dbReference type="NCBI Taxonomy" id="1331910"/>
    <lineage>
        <taxon>Bacteria</taxon>
        <taxon>Pseudomonadati</taxon>
        <taxon>Planctomycetota</taxon>
        <taxon>Planctomycetia</taxon>
        <taxon>Pirellulales</taxon>
        <taxon>Thermoguttaceae</taxon>
        <taxon>Thermogutta</taxon>
    </lineage>
</organism>